<evidence type="ECO:0000313" key="1">
    <source>
        <dbReference type="EMBL" id="CAD7236921.1"/>
    </source>
</evidence>
<accession>A0A7R8ZYS0</accession>
<gene>
    <name evidence="1" type="ORF">CTOB1V02_LOCUS14736</name>
</gene>
<organism evidence="1">
    <name type="scientific">Cyprideis torosa</name>
    <dbReference type="NCBI Taxonomy" id="163714"/>
    <lineage>
        <taxon>Eukaryota</taxon>
        <taxon>Metazoa</taxon>
        <taxon>Ecdysozoa</taxon>
        <taxon>Arthropoda</taxon>
        <taxon>Crustacea</taxon>
        <taxon>Oligostraca</taxon>
        <taxon>Ostracoda</taxon>
        <taxon>Podocopa</taxon>
        <taxon>Podocopida</taxon>
        <taxon>Cytherocopina</taxon>
        <taxon>Cytheroidea</taxon>
        <taxon>Cytherideidae</taxon>
        <taxon>Cyprideis</taxon>
    </lineage>
</organism>
<sequence>MWTFMESQRPTVFCKNNQEGVDRVLKDSPYTSSISSAILQLGEDGRFIVLKNRWWKLRRGGGKCKDEAAKSGGSANELGLANVGGVFVVLLGGIGIACLIAVCEFIWKSRKLAIDEKVGITSREGLQKTKKKKTFVMFPEKRVGIKTWQGMIGVT</sequence>
<reference evidence="1" key="1">
    <citation type="submission" date="2020-11" db="EMBL/GenBank/DDBJ databases">
        <authorList>
            <person name="Tran Van P."/>
        </authorList>
    </citation>
    <scope>NUCLEOTIDE SEQUENCE</scope>
</reference>
<dbReference type="OrthoDB" id="5984008at2759"/>
<proteinExistence type="predicted"/>
<dbReference type="AlphaFoldDB" id="A0A7R8ZYS0"/>
<dbReference type="EMBL" id="OB683077">
    <property type="protein sequence ID" value="CAD7236921.1"/>
    <property type="molecule type" value="Genomic_DNA"/>
</dbReference>
<protein>
    <submittedName>
        <fullName evidence="1">Uncharacterized protein</fullName>
    </submittedName>
</protein>
<name>A0A7R8ZYS0_9CRUS</name>
<dbReference type="Gene3D" id="3.40.190.10">
    <property type="entry name" value="Periplasmic binding protein-like II"/>
    <property type="match status" value="1"/>
</dbReference>